<keyword evidence="2" id="KW-1133">Transmembrane helix</keyword>
<keyword evidence="2" id="KW-0472">Membrane</keyword>
<dbReference type="RefSeq" id="WP_039171360.1">
    <property type="nucleotide sequence ID" value="NZ_CP007457.1"/>
</dbReference>
<keyword evidence="4" id="KW-1185">Reference proteome</keyword>
<feature type="compositionally biased region" description="Acidic residues" evidence="1">
    <location>
        <begin position="14"/>
        <end position="33"/>
    </location>
</feature>
<name>A0A0A7ICT0_9BIFI</name>
<evidence type="ECO:0000313" key="4">
    <source>
        <dbReference type="Proteomes" id="UP000030636"/>
    </source>
</evidence>
<feature type="transmembrane region" description="Helical" evidence="2">
    <location>
        <begin position="40"/>
        <end position="64"/>
    </location>
</feature>
<feature type="region of interest" description="Disordered" evidence="1">
    <location>
        <begin position="1"/>
        <end position="33"/>
    </location>
</feature>
<gene>
    <name evidence="3" type="ORF">AH67_02695</name>
</gene>
<proteinExistence type="predicted"/>
<dbReference type="KEGG" id="bpsp:AH67_02695"/>
<dbReference type="EMBL" id="CP007457">
    <property type="protein sequence ID" value="AIZ17015.1"/>
    <property type="molecule type" value="Genomic_DNA"/>
</dbReference>
<evidence type="ECO:0000313" key="3">
    <source>
        <dbReference type="EMBL" id="AIZ17015.1"/>
    </source>
</evidence>
<dbReference type="AlphaFoldDB" id="A0A0A7ICT0"/>
<sequence>MASDDETIDRLTDEELDELTSPDDNPDEADVEDSEHNVNIAAIICGIAAGILFIGAGIWLYCYLRDKHNECTLSRQIKQFKGDVKHIAKEAGPKRLVHNAEVRHAMNTISDYVHDIPGHVEDAATRVRDAITD</sequence>
<reference evidence="3 4" key="1">
    <citation type="journal article" date="2015" name="Genome Announc.">
        <title>Bifidobacterium pseudolongum Strain PV8-2, Isolated from a Stool Sample of an Anemic Kenyan Infant.</title>
        <authorList>
            <person name="Vazquez-Gutierrez P."/>
            <person name="Lacroix C."/>
            <person name="Chassard C."/>
            <person name="Klumpp J."/>
            <person name="Stevens M.J."/>
            <person name="Jans C."/>
        </authorList>
    </citation>
    <scope>NUCLEOTIDE SEQUENCE [LARGE SCALE GENOMIC DNA]</scope>
    <source>
        <strain evidence="3 4">PV8-2</strain>
    </source>
</reference>
<accession>A0A0A7ICT0</accession>
<organism evidence="3 4">
    <name type="scientific">Bifidobacterium pseudolongum PV8-2</name>
    <dbReference type="NCBI Taxonomy" id="1447715"/>
    <lineage>
        <taxon>Bacteria</taxon>
        <taxon>Bacillati</taxon>
        <taxon>Actinomycetota</taxon>
        <taxon>Actinomycetes</taxon>
        <taxon>Bifidobacteriales</taxon>
        <taxon>Bifidobacteriaceae</taxon>
        <taxon>Bifidobacterium</taxon>
    </lineage>
</organism>
<evidence type="ECO:0000256" key="2">
    <source>
        <dbReference type="SAM" id="Phobius"/>
    </source>
</evidence>
<protein>
    <submittedName>
        <fullName evidence="3">Uncharacterized protein</fullName>
    </submittedName>
</protein>
<evidence type="ECO:0000256" key="1">
    <source>
        <dbReference type="SAM" id="MobiDB-lite"/>
    </source>
</evidence>
<keyword evidence="2" id="KW-0812">Transmembrane</keyword>
<dbReference type="HOGENOM" id="CLU_1902608_0_0_11"/>
<dbReference type="Proteomes" id="UP000030636">
    <property type="component" value="Chromosome"/>
</dbReference>